<reference evidence="1 2" key="1">
    <citation type="submission" date="2021-05" db="EMBL/GenBank/DDBJ databases">
        <title>A Polyphasic approach of four new species of the genus Ohtaekwangia: Ohtaekwangia histidinii sp. nov., Ohtaekwangia cretensis sp. nov., Ohtaekwangia indiensis sp. nov., Ohtaekwangia reichenbachii sp. nov. from diverse environment.</title>
        <authorList>
            <person name="Octaviana S."/>
        </authorList>
    </citation>
    <scope>NUCLEOTIDE SEQUENCE [LARGE SCALE GENOMIC DNA]</scope>
    <source>
        <strain evidence="1 2">PWU20</strain>
    </source>
</reference>
<protein>
    <submittedName>
        <fullName evidence="1">Uncharacterized protein</fullName>
    </submittedName>
</protein>
<organism evidence="1 2">
    <name type="scientific">Chryseosolibacter indicus</name>
    <dbReference type="NCBI Taxonomy" id="2782351"/>
    <lineage>
        <taxon>Bacteria</taxon>
        <taxon>Pseudomonadati</taxon>
        <taxon>Bacteroidota</taxon>
        <taxon>Cytophagia</taxon>
        <taxon>Cytophagales</taxon>
        <taxon>Chryseotaleaceae</taxon>
        <taxon>Chryseosolibacter</taxon>
    </lineage>
</organism>
<dbReference type="EMBL" id="JAHESD010000033">
    <property type="protein sequence ID" value="MBT1704530.1"/>
    <property type="molecule type" value="Genomic_DNA"/>
</dbReference>
<sequence length="64" mass="7798">MINYSTPFDFIIENIYNNAKTRQINRRNIRYSRDLFRHGPTQQGLAMLEELKKDFGWTIRYTLQ</sequence>
<evidence type="ECO:0000313" key="2">
    <source>
        <dbReference type="Proteomes" id="UP000772618"/>
    </source>
</evidence>
<gene>
    <name evidence="1" type="ORF">KK060_14645</name>
</gene>
<keyword evidence="2" id="KW-1185">Reference proteome</keyword>
<evidence type="ECO:0000313" key="1">
    <source>
        <dbReference type="EMBL" id="MBT1704530.1"/>
    </source>
</evidence>
<comment type="caution">
    <text evidence="1">The sequence shown here is derived from an EMBL/GenBank/DDBJ whole genome shotgun (WGS) entry which is preliminary data.</text>
</comment>
<dbReference type="Proteomes" id="UP000772618">
    <property type="component" value="Unassembled WGS sequence"/>
</dbReference>
<accession>A0ABS5VSX4</accession>
<proteinExistence type="predicted"/>
<name>A0ABS5VSX4_9BACT</name>
<dbReference type="RefSeq" id="WP_254154490.1">
    <property type="nucleotide sequence ID" value="NZ_JAHESD010000033.1"/>
</dbReference>